<evidence type="ECO:0000256" key="3">
    <source>
        <dbReference type="ARBA" id="ARBA00022679"/>
    </source>
</evidence>
<dbReference type="InterPro" id="IPR005093">
    <property type="entry name" value="RNArep_beta"/>
</dbReference>
<dbReference type="Proteomes" id="UP001060402">
    <property type="component" value="Segment"/>
</dbReference>
<dbReference type="Pfam" id="PF03431">
    <property type="entry name" value="RNA_replicase_B"/>
    <property type="match status" value="1"/>
</dbReference>
<keyword evidence="2" id="KW-0696">RNA-directed RNA polymerase</keyword>
<evidence type="ECO:0000259" key="9">
    <source>
        <dbReference type="PROSITE" id="PS50522"/>
    </source>
</evidence>
<keyword evidence="3" id="KW-0808">Transferase</keyword>
<dbReference type="PROSITE" id="PS50522">
    <property type="entry name" value="RDRP_PHAGE"/>
    <property type="match status" value="1"/>
</dbReference>
<dbReference type="SUPFAM" id="SSF56672">
    <property type="entry name" value="DNA/RNA polymerases"/>
    <property type="match status" value="1"/>
</dbReference>
<evidence type="ECO:0000256" key="1">
    <source>
        <dbReference type="ARBA" id="ARBA00012494"/>
    </source>
</evidence>
<feature type="domain" description="RdRp catalytic" evidence="9">
    <location>
        <begin position="234"/>
        <end position="364"/>
    </location>
</feature>
<proteinExistence type="predicted"/>
<keyword evidence="6" id="KW-0693">Viral RNA replication</keyword>
<reference evidence="10" key="1">
    <citation type="submission" date="2021-05" db="EMBL/GenBank/DDBJ databases">
        <authorList>
            <person name="Chen Y.-M."/>
            <person name="Zhang Y.-Z."/>
        </authorList>
    </citation>
    <scope>NUCLEOTIDE SEQUENCE</scope>
    <source>
        <strain evidence="10">86-k141_113542</strain>
    </source>
</reference>
<dbReference type="EMBL" id="MZ679486">
    <property type="protein sequence ID" value="UJQ84932.1"/>
    <property type="molecule type" value="Genomic_RNA"/>
</dbReference>
<keyword evidence="11" id="KW-1185">Reference proteome</keyword>
<evidence type="ECO:0000256" key="7">
    <source>
        <dbReference type="ARBA" id="ARBA00030248"/>
    </source>
</evidence>
<organism evidence="10 11">
    <name type="scientific">Leviviridae sp</name>
    <dbReference type="NCBI Taxonomy" id="2027243"/>
    <lineage>
        <taxon>Viruses</taxon>
        <taxon>Riboviria</taxon>
        <taxon>Orthornavirae</taxon>
        <taxon>Lenarviricota</taxon>
        <taxon>Leviviricetes</taxon>
        <taxon>Norzivirales</taxon>
        <taxon>Fiersviridae</taxon>
    </lineage>
</organism>
<evidence type="ECO:0000256" key="5">
    <source>
        <dbReference type="ARBA" id="ARBA00022741"/>
    </source>
</evidence>
<evidence type="ECO:0000256" key="4">
    <source>
        <dbReference type="ARBA" id="ARBA00022695"/>
    </source>
</evidence>
<keyword evidence="5" id="KW-0547">Nucleotide-binding</keyword>
<evidence type="ECO:0000313" key="10">
    <source>
        <dbReference type="EMBL" id="UJQ84932.1"/>
    </source>
</evidence>
<dbReference type="EC" id="2.7.7.48" evidence="1"/>
<dbReference type="InterPro" id="IPR043502">
    <property type="entry name" value="DNA/RNA_pol_sf"/>
</dbReference>
<evidence type="ECO:0000256" key="6">
    <source>
        <dbReference type="ARBA" id="ARBA00022953"/>
    </source>
</evidence>
<keyword evidence="4" id="KW-0548">Nucleotidyltransferase</keyword>
<name>A0ABY3SRW3_9VIRU</name>
<evidence type="ECO:0000313" key="11">
    <source>
        <dbReference type="Proteomes" id="UP001060402"/>
    </source>
</evidence>
<evidence type="ECO:0000256" key="8">
    <source>
        <dbReference type="ARBA" id="ARBA00048744"/>
    </source>
</evidence>
<protein>
    <recommendedName>
        <fullName evidence="1">RNA-directed RNA polymerase</fullName>
        <ecNumber evidence="1">2.7.7.48</ecNumber>
    </recommendedName>
    <alternativeName>
        <fullName evidence="7">RNA replicase beta chain</fullName>
    </alternativeName>
</protein>
<evidence type="ECO:0000256" key="2">
    <source>
        <dbReference type="ARBA" id="ARBA00022484"/>
    </source>
</evidence>
<dbReference type="InterPro" id="IPR007096">
    <property type="entry name" value="RNA-dir_Rpol_cat_phage"/>
</dbReference>
<accession>A0ABY3SRW3</accession>
<sequence length="524" mass="59672">MAKKKGRRRDPYTLDPSVHRTIVREVTDLVRSISHESFKIKYFEDEWLSKINDPESNVTSDARRDAAIEKWLLTEERNARTNQRLLLDSTTIGGLSTDVFFSTTRRFVSEIIGEEIHWFQTMPFGRFSGGASTSKSRLEGRAAQKFRDKADITTEAKTYSALYELGLVDALGRVDYRTVSGNILFTVPKNALIDRVACKEPDINMFLQLAAGGYIRKQLKKVGIDLNDQTRNQKLARIGSITGELATVDLSSASDSITTTLVQKCLPDEWFVLLDRIRSHKTTIGKDLHENQMFSSMGNGFTFELESLLFYCMCRAAAYHFGVKGTISVYGDDLIIPSQLYHNLKNLFGFAGLLFNSKKSYNSGPFRESCGSHWYNGMDVKPFYLREPIHHVSRLIHFLNRLRDWCSVDGICDPRFYPIWKKWSKLVPSQLKGGWDCERIDSLVSNNYPRLTLVRTSRNVTKKDFGAYLYWHNLKTVNPTAPPSEVEETLPVGSYVVRRYKGASSASGPSGWDVSRRPLFPQEL</sequence>
<reference evidence="10" key="2">
    <citation type="journal article" date="2022" name="Nat. Microbiol.">
        <title>RNA viromes from terrestrial sites across China expand environmental viral diversity.</title>
        <authorList>
            <person name="Chiapello M."/>
            <person name="Rodriguez-Romero J."/>
            <person name="Ayllon M.A."/>
            <person name="Turina M."/>
        </authorList>
    </citation>
    <scope>NUCLEOTIDE SEQUENCE</scope>
    <source>
        <strain evidence="10">86-k141_113542</strain>
    </source>
</reference>
<comment type="catalytic activity">
    <reaction evidence="8">
        <text>RNA(n) + a ribonucleoside 5'-triphosphate = RNA(n+1) + diphosphate</text>
        <dbReference type="Rhea" id="RHEA:21248"/>
        <dbReference type="Rhea" id="RHEA-COMP:14527"/>
        <dbReference type="Rhea" id="RHEA-COMP:17342"/>
        <dbReference type="ChEBI" id="CHEBI:33019"/>
        <dbReference type="ChEBI" id="CHEBI:61557"/>
        <dbReference type="ChEBI" id="CHEBI:140395"/>
        <dbReference type="EC" id="2.7.7.48"/>
    </reaction>
</comment>